<accession>A0A921SRW1</accession>
<proteinExistence type="predicted"/>
<dbReference type="Gene3D" id="3.40.50.10420">
    <property type="entry name" value="NagB/RpiA/CoA transferase-like"/>
    <property type="match status" value="1"/>
</dbReference>
<reference evidence="2" key="2">
    <citation type="submission" date="2021-09" db="EMBL/GenBank/DDBJ databases">
        <authorList>
            <person name="Gilroy R."/>
        </authorList>
    </citation>
    <scope>NUCLEOTIDE SEQUENCE</scope>
    <source>
        <strain evidence="2">CHK179-5677</strain>
    </source>
</reference>
<dbReference type="RefSeq" id="WP_295369244.1">
    <property type="nucleotide sequence ID" value="NZ_DYUC01000021.1"/>
</dbReference>
<dbReference type="PANTHER" id="PTHR36179:SF2">
    <property type="entry name" value="LUD DOMAIN-CONTAINING PROTEIN"/>
    <property type="match status" value="1"/>
</dbReference>
<feature type="domain" description="LUD" evidence="1">
    <location>
        <begin position="4"/>
        <end position="189"/>
    </location>
</feature>
<sequence>MADIEKLRRNLEDNGFATSYFETAEEAARYLDGKLDGKTIGIGGTMTAQQMGLDKLLPSHNTVHWHWLGGTAQDAAQAQVYISSVNGLAETGEIINIDGTGNRVVGTICGHEALYLLVGVNKIAPDYDQALWRARNIAAPKNARRLGRKTPCAEKGDRCYNCSSPERICRALTVLWKKPGGIPYAEVILINQELGL</sequence>
<gene>
    <name evidence="2" type="ORF">K8V01_02680</name>
</gene>
<name>A0A921SRW1_9FIRM</name>
<reference evidence="2" key="1">
    <citation type="journal article" date="2021" name="PeerJ">
        <title>Extensive microbial diversity within the chicken gut microbiome revealed by metagenomics and culture.</title>
        <authorList>
            <person name="Gilroy R."/>
            <person name="Ravi A."/>
            <person name="Getino M."/>
            <person name="Pursley I."/>
            <person name="Horton D.L."/>
            <person name="Alikhan N.F."/>
            <person name="Baker D."/>
            <person name="Gharbi K."/>
            <person name="Hall N."/>
            <person name="Watson M."/>
            <person name="Adriaenssens E.M."/>
            <person name="Foster-Nyarko E."/>
            <person name="Jarju S."/>
            <person name="Secka A."/>
            <person name="Antonio M."/>
            <person name="Oren A."/>
            <person name="Chaudhuri R.R."/>
            <person name="La Ragione R."/>
            <person name="Hildebrand F."/>
            <person name="Pallen M.J."/>
        </authorList>
    </citation>
    <scope>NUCLEOTIDE SEQUENCE</scope>
    <source>
        <strain evidence="2">CHK179-5677</strain>
    </source>
</reference>
<protein>
    <submittedName>
        <fullName evidence="2">Lactate utilization protein</fullName>
    </submittedName>
</protein>
<evidence type="ECO:0000259" key="1">
    <source>
        <dbReference type="Pfam" id="PF02589"/>
    </source>
</evidence>
<dbReference type="Pfam" id="PF02589">
    <property type="entry name" value="LUD_dom"/>
    <property type="match status" value="1"/>
</dbReference>
<dbReference type="Proteomes" id="UP000760668">
    <property type="component" value="Unassembled WGS sequence"/>
</dbReference>
<evidence type="ECO:0000313" key="3">
    <source>
        <dbReference type="Proteomes" id="UP000760668"/>
    </source>
</evidence>
<organism evidence="2 3">
    <name type="scientific">Pseudoflavonifractor capillosus</name>
    <dbReference type="NCBI Taxonomy" id="106588"/>
    <lineage>
        <taxon>Bacteria</taxon>
        <taxon>Bacillati</taxon>
        <taxon>Bacillota</taxon>
        <taxon>Clostridia</taxon>
        <taxon>Eubacteriales</taxon>
        <taxon>Oscillospiraceae</taxon>
        <taxon>Pseudoflavonifractor</taxon>
    </lineage>
</organism>
<dbReference type="PANTHER" id="PTHR36179">
    <property type="entry name" value="LUD_DOM DOMAIN-CONTAINING PROTEIN"/>
    <property type="match status" value="1"/>
</dbReference>
<dbReference type="InterPro" id="IPR024185">
    <property type="entry name" value="FTHF_cligase-like_sf"/>
</dbReference>
<comment type="caution">
    <text evidence="2">The sequence shown here is derived from an EMBL/GenBank/DDBJ whole genome shotgun (WGS) entry which is preliminary data.</text>
</comment>
<dbReference type="InterPro" id="IPR003741">
    <property type="entry name" value="LUD_dom"/>
</dbReference>
<dbReference type="AlphaFoldDB" id="A0A921SRW1"/>
<dbReference type="EMBL" id="DYUC01000021">
    <property type="protein sequence ID" value="HJG85926.1"/>
    <property type="molecule type" value="Genomic_DNA"/>
</dbReference>
<evidence type="ECO:0000313" key="2">
    <source>
        <dbReference type="EMBL" id="HJG85926.1"/>
    </source>
</evidence>